<dbReference type="AlphaFoldDB" id="A0A9W8E037"/>
<comment type="caution">
    <text evidence="2">The sequence shown here is derived from an EMBL/GenBank/DDBJ whole genome shotgun (WGS) entry which is preliminary data.</text>
</comment>
<dbReference type="Gene3D" id="3.40.50.11960">
    <property type="match status" value="1"/>
</dbReference>
<proteinExistence type="predicted"/>
<keyword evidence="3" id="KW-1185">Reference proteome</keyword>
<accession>A0A9W8E037</accession>
<feature type="region of interest" description="Disordered" evidence="1">
    <location>
        <begin position="186"/>
        <end position="205"/>
    </location>
</feature>
<evidence type="ECO:0008006" key="4">
    <source>
        <dbReference type="Google" id="ProtNLM"/>
    </source>
</evidence>
<organism evidence="2 3">
    <name type="scientific">Tieghemiomyces parasiticus</name>
    <dbReference type="NCBI Taxonomy" id="78921"/>
    <lineage>
        <taxon>Eukaryota</taxon>
        <taxon>Fungi</taxon>
        <taxon>Fungi incertae sedis</taxon>
        <taxon>Zoopagomycota</taxon>
        <taxon>Kickxellomycotina</taxon>
        <taxon>Dimargaritomycetes</taxon>
        <taxon>Dimargaritales</taxon>
        <taxon>Dimargaritaceae</taxon>
        <taxon>Tieghemiomyces</taxon>
    </lineage>
</organism>
<dbReference type="PANTHER" id="PTHR14659">
    <property type="entry name" value="ALPHA- AND GAMMA-ADAPTIN-BINDING PROTEIN P34"/>
    <property type="match status" value="1"/>
</dbReference>
<evidence type="ECO:0000313" key="2">
    <source>
        <dbReference type="EMBL" id="KAJ1926692.1"/>
    </source>
</evidence>
<dbReference type="PANTHER" id="PTHR14659:SF1">
    <property type="entry name" value="ALPHA- AND GAMMA-ADAPTIN-BINDING PROTEIN P34"/>
    <property type="match status" value="1"/>
</dbReference>
<dbReference type="OrthoDB" id="10261384at2759"/>
<dbReference type="Proteomes" id="UP001150569">
    <property type="component" value="Unassembled WGS sequence"/>
</dbReference>
<reference evidence="2" key="1">
    <citation type="submission" date="2022-07" db="EMBL/GenBank/DDBJ databases">
        <title>Phylogenomic reconstructions and comparative analyses of Kickxellomycotina fungi.</title>
        <authorList>
            <person name="Reynolds N.K."/>
            <person name="Stajich J.E."/>
            <person name="Barry K."/>
            <person name="Grigoriev I.V."/>
            <person name="Crous P."/>
            <person name="Smith M.E."/>
        </authorList>
    </citation>
    <scope>NUCLEOTIDE SEQUENCE</scope>
    <source>
        <strain evidence="2">RSA 861</strain>
    </source>
</reference>
<gene>
    <name evidence="2" type="ORF">IWQ60_003578</name>
</gene>
<evidence type="ECO:0000313" key="3">
    <source>
        <dbReference type="Proteomes" id="UP001150569"/>
    </source>
</evidence>
<evidence type="ECO:0000256" key="1">
    <source>
        <dbReference type="SAM" id="MobiDB-lite"/>
    </source>
</evidence>
<name>A0A9W8E037_9FUNG</name>
<dbReference type="InterPro" id="IPR019341">
    <property type="entry name" value="Alpha/Gamma-adaptin-bd_p34"/>
</dbReference>
<protein>
    <recommendedName>
        <fullName evidence="4">Increased recombination centers protein 6</fullName>
    </recommendedName>
</protein>
<dbReference type="EMBL" id="JANBPT010000155">
    <property type="protein sequence ID" value="KAJ1926692.1"/>
    <property type="molecule type" value="Genomic_DNA"/>
</dbReference>
<sequence length="286" mass="31036">MRDKILVLGQAGVGKRRLVDQVMASGVPINEGAVRLWTIDTKYFTAPVTFWLDTLPDKVEPGTVEAFDQVAEAVAALVFVFNPAHPATFARVEPWAAFCERHDIAVRLCVAMPATPTEDMFGDFQDHHQPTTVAPNLPPPVSTDPYEDWCIAHGFEFVDAALTPLEGDNPGDSKEGISRVREALETHTWESLQRKAPGTGGPTRPAPVHPDADVAGAFEAFLHGPGDLDEMVQALRQVRTHAQGLDNGSRQDLAALVAHAFLSRAGAEDDVDELRASGHHAPARFE</sequence>